<protein>
    <submittedName>
        <fullName evidence="1">SseB family protein</fullName>
    </submittedName>
</protein>
<dbReference type="Proteomes" id="UP000254425">
    <property type="component" value="Chromosome"/>
</dbReference>
<organism evidence="1 2">
    <name type="scientific">Streptomyces armeniacus</name>
    <dbReference type="NCBI Taxonomy" id="83291"/>
    <lineage>
        <taxon>Bacteria</taxon>
        <taxon>Bacillati</taxon>
        <taxon>Actinomycetota</taxon>
        <taxon>Actinomycetes</taxon>
        <taxon>Kitasatosporales</taxon>
        <taxon>Streptomycetaceae</taxon>
        <taxon>Streptomyces</taxon>
    </lineage>
</organism>
<evidence type="ECO:0000313" key="1">
    <source>
        <dbReference type="EMBL" id="AXK33448.1"/>
    </source>
</evidence>
<gene>
    <name evidence="1" type="ORF">DVA86_13095</name>
</gene>
<reference evidence="1 2" key="1">
    <citation type="submission" date="2018-07" db="EMBL/GenBank/DDBJ databases">
        <title>Draft genome of the type strain Streptomyces armeniacus ATCC 15676.</title>
        <authorList>
            <person name="Labana P."/>
            <person name="Gosse J.T."/>
            <person name="Boddy C.N."/>
        </authorList>
    </citation>
    <scope>NUCLEOTIDE SEQUENCE [LARGE SCALE GENOMIC DNA]</scope>
    <source>
        <strain evidence="1 2">ATCC 15676</strain>
    </source>
</reference>
<dbReference type="RefSeq" id="WP_208878302.1">
    <property type="nucleotide sequence ID" value="NZ_CP031320.1"/>
</dbReference>
<sequence>MDLPEEIAACRAGDGDPAALLGEFRRTAVLVPVDGDVPRAAVYGGIRWIYAFTDEAALHRFADARDADARTDAHGTAPPEPRDYLPMPGARLLDHVIPASDGPTGVALNVADEHGSMLFPPVRGIVPPEAAVDRDPSR</sequence>
<name>A0A345XP82_9ACTN</name>
<accession>A0A345XP82</accession>
<proteinExistence type="predicted"/>
<dbReference type="EMBL" id="CP031320">
    <property type="protein sequence ID" value="AXK33448.1"/>
    <property type="molecule type" value="Genomic_DNA"/>
</dbReference>
<dbReference type="KEGG" id="sarm:DVA86_13095"/>
<dbReference type="AlphaFoldDB" id="A0A345XP82"/>
<keyword evidence="2" id="KW-1185">Reference proteome</keyword>
<evidence type="ECO:0000313" key="2">
    <source>
        <dbReference type="Proteomes" id="UP000254425"/>
    </source>
</evidence>